<reference evidence="2" key="1">
    <citation type="submission" date="2025-08" db="UniProtKB">
        <authorList>
            <consortium name="RefSeq"/>
        </authorList>
    </citation>
    <scope>IDENTIFICATION</scope>
    <source>
        <tissue evidence="2">Spleen</tissue>
    </source>
</reference>
<dbReference type="GeneID" id="110218368"/>
<gene>
    <name evidence="2" type="primary">LOC110218368</name>
</gene>
<dbReference type="SUPFAM" id="SSF57850">
    <property type="entry name" value="RING/U-box"/>
    <property type="match status" value="1"/>
</dbReference>
<dbReference type="InterPro" id="IPR050143">
    <property type="entry name" value="TRIM/RBCC"/>
</dbReference>
<evidence type="ECO:0000313" key="1">
    <source>
        <dbReference type="Proteomes" id="UP000515140"/>
    </source>
</evidence>
<dbReference type="InterPro" id="IPR013083">
    <property type="entry name" value="Znf_RING/FYVE/PHD"/>
</dbReference>
<dbReference type="KEGG" id="pcw:110218368"/>
<dbReference type="InParanoid" id="A0A6P5LLK5"/>
<protein>
    <submittedName>
        <fullName evidence="2">Tripartite motif-containing protein 10-like</fullName>
    </submittedName>
</protein>
<dbReference type="SUPFAM" id="SSF57845">
    <property type="entry name" value="B-box zinc-binding domain"/>
    <property type="match status" value="1"/>
</dbReference>
<dbReference type="Gene3D" id="3.30.40.10">
    <property type="entry name" value="Zinc/RING finger domain, C3HC4 (zinc finger)"/>
    <property type="match status" value="1"/>
</dbReference>
<accession>A0A6P5LLK5</accession>
<dbReference type="PANTHER" id="PTHR24103">
    <property type="entry name" value="E3 UBIQUITIN-PROTEIN LIGASE TRIM"/>
    <property type="match status" value="1"/>
</dbReference>
<name>A0A6P5LLK5_PHACI</name>
<keyword evidence="1" id="KW-1185">Reference proteome</keyword>
<dbReference type="Proteomes" id="UP000515140">
    <property type="component" value="Unplaced"/>
</dbReference>
<organism evidence="1 2">
    <name type="scientific">Phascolarctos cinereus</name>
    <name type="common">Koala</name>
    <dbReference type="NCBI Taxonomy" id="38626"/>
    <lineage>
        <taxon>Eukaryota</taxon>
        <taxon>Metazoa</taxon>
        <taxon>Chordata</taxon>
        <taxon>Craniata</taxon>
        <taxon>Vertebrata</taxon>
        <taxon>Euteleostomi</taxon>
        <taxon>Mammalia</taxon>
        <taxon>Metatheria</taxon>
        <taxon>Diprotodontia</taxon>
        <taxon>Phascolarctidae</taxon>
        <taxon>Phascolarctos</taxon>
    </lineage>
</organism>
<dbReference type="Gene3D" id="3.30.160.60">
    <property type="entry name" value="Classic Zinc Finger"/>
    <property type="match status" value="1"/>
</dbReference>
<evidence type="ECO:0000313" key="2">
    <source>
        <dbReference type="RefSeq" id="XP_020856701.1"/>
    </source>
</evidence>
<proteinExistence type="predicted"/>
<sequence length="129" mass="14682">MQGLLICPVCGGFFSDPVTEHSSNTFCQDCLPQESQPPCLLCTNWKMQNVVQMAKQLKPFHKETQSILEEWCTKHQECLSFFCRGDNEKIYLVCRYSSLQEGHTLTLLEDLDTKQEAEAPDSEQGKSVC</sequence>
<dbReference type="AlphaFoldDB" id="A0A6P5LLK5"/>
<dbReference type="RefSeq" id="XP_020856701.1">
    <property type="nucleotide sequence ID" value="XM_021001042.1"/>
</dbReference>